<keyword evidence="3 9" id="KW-0479">Metal-binding</keyword>
<evidence type="ECO:0000256" key="3">
    <source>
        <dbReference type="ARBA" id="ARBA00022723"/>
    </source>
</evidence>
<organism evidence="12 13">
    <name type="scientific">Thalassomonas viridans</name>
    <dbReference type="NCBI Taxonomy" id="137584"/>
    <lineage>
        <taxon>Bacteria</taxon>
        <taxon>Pseudomonadati</taxon>
        <taxon>Pseudomonadota</taxon>
        <taxon>Gammaproteobacteria</taxon>
        <taxon>Alteromonadales</taxon>
        <taxon>Colwelliaceae</taxon>
        <taxon>Thalassomonas</taxon>
    </lineage>
</organism>
<feature type="binding site" evidence="9">
    <location>
        <position position="210"/>
    </location>
    <ligand>
        <name>Fe(2+)</name>
        <dbReference type="ChEBI" id="CHEBI:29033"/>
    </ligand>
</feature>
<dbReference type="FunFam" id="3.40.50.1400:FF:000002">
    <property type="entry name" value="Ferrochelatase"/>
    <property type="match status" value="1"/>
</dbReference>
<keyword evidence="5 9" id="KW-0350">Heme biosynthesis</keyword>
<dbReference type="EMBL" id="CP059733">
    <property type="protein sequence ID" value="WDE05816.1"/>
    <property type="molecule type" value="Genomic_DNA"/>
</dbReference>
<dbReference type="InterPro" id="IPR033659">
    <property type="entry name" value="Ferrochelatase_N"/>
</dbReference>
<evidence type="ECO:0000256" key="1">
    <source>
        <dbReference type="ARBA" id="ARBA00007718"/>
    </source>
</evidence>
<evidence type="ECO:0000313" key="12">
    <source>
        <dbReference type="EMBL" id="WDE05816.1"/>
    </source>
</evidence>
<evidence type="ECO:0000256" key="2">
    <source>
        <dbReference type="ARBA" id="ARBA00022490"/>
    </source>
</evidence>
<reference evidence="12 13" key="1">
    <citation type="journal article" date="2015" name="Genome Announc.">
        <title>Draft Genome Sequences of Marine Isolates of Thalassomonas viridans and Thalassomonas actiniarum.</title>
        <authorList>
            <person name="Olonade I."/>
            <person name="van Zyl L.J."/>
            <person name="Trindade M."/>
        </authorList>
    </citation>
    <scope>NUCLEOTIDE SEQUENCE [LARGE SCALE GENOMIC DNA]</scope>
    <source>
        <strain evidence="12 13">XOM25</strain>
    </source>
</reference>
<comment type="similarity">
    <text evidence="1 9 10">Belongs to the ferrochelatase family.</text>
</comment>
<name>A0AAE9Z2Y6_9GAMM</name>
<keyword evidence="7 9" id="KW-0627">Porphyrin biosynthesis</keyword>
<dbReference type="Gene3D" id="3.40.50.1400">
    <property type="match status" value="2"/>
</dbReference>
<gene>
    <name evidence="9" type="primary">hemH</name>
    <name evidence="12" type="ORF">SG34_002445</name>
</gene>
<evidence type="ECO:0000256" key="11">
    <source>
        <dbReference type="SAM" id="MobiDB-lite"/>
    </source>
</evidence>
<feature type="compositionally biased region" description="Polar residues" evidence="11">
    <location>
        <begin position="1"/>
        <end position="12"/>
    </location>
</feature>
<dbReference type="AlphaFoldDB" id="A0AAE9Z2Y6"/>
<sequence length="339" mass="38129">MSRFSGQVSNSKQKPRTGVLVTNLGSPGEPTPGALRRYLAEFLSDPRVVEIPRLVWLIILHGIILRVRPAKSAKLYQSIWTEQGAPLVVITQKQKDKIAARLTEQYGDDVLVDFAMRYGKPSIASALQKFQQAGVDNIIVLPLYPQYAGPTTGSTFDAVTAEVKRWRWVPSLHFLSSYHDNPGYIDALANTVREHIAAHGKPDKLVLSYHGMPKAFQEWGDPYYDFCDKTTQLLVAELGLGQDDYLMTFQSRFGKAEWLQPYTDVTLESLPEKGDKHIAIMSPAFSADCLETLEELESENREIFMEAGGEKYHYIAALNDRDDHIEMLTGLVNPLITKR</sequence>
<dbReference type="PANTHER" id="PTHR11108:SF1">
    <property type="entry name" value="FERROCHELATASE, MITOCHONDRIAL"/>
    <property type="match status" value="1"/>
</dbReference>
<dbReference type="InterPro" id="IPR019772">
    <property type="entry name" value="Ferrochelatase_AS"/>
</dbReference>
<evidence type="ECO:0000256" key="5">
    <source>
        <dbReference type="ARBA" id="ARBA00023133"/>
    </source>
</evidence>
<comment type="pathway">
    <text evidence="9 10">Porphyrin-containing compound metabolism; protoheme biosynthesis; protoheme from protoporphyrin-IX: step 1/1.</text>
</comment>
<evidence type="ECO:0000256" key="4">
    <source>
        <dbReference type="ARBA" id="ARBA00023004"/>
    </source>
</evidence>
<feature type="binding site" evidence="9">
    <location>
        <position position="291"/>
    </location>
    <ligand>
        <name>Fe(2+)</name>
        <dbReference type="ChEBI" id="CHEBI:29033"/>
    </ligand>
</feature>
<keyword evidence="2 9" id="KW-0963">Cytoplasm</keyword>
<dbReference type="GO" id="GO:0006783">
    <property type="term" value="P:heme biosynthetic process"/>
    <property type="evidence" value="ECO:0007669"/>
    <property type="project" value="UniProtKB-UniRule"/>
</dbReference>
<dbReference type="HAMAP" id="MF_00323">
    <property type="entry name" value="Ferrochelatase"/>
    <property type="match status" value="1"/>
</dbReference>
<dbReference type="RefSeq" id="WP_044836720.1">
    <property type="nucleotide sequence ID" value="NZ_CP059733.1"/>
</dbReference>
<accession>A0AAE9Z2Y6</accession>
<comment type="catalytic activity">
    <reaction evidence="9 10">
        <text>heme b + 2 H(+) = protoporphyrin IX + Fe(2+)</text>
        <dbReference type="Rhea" id="RHEA:22584"/>
        <dbReference type="ChEBI" id="CHEBI:15378"/>
        <dbReference type="ChEBI" id="CHEBI:29033"/>
        <dbReference type="ChEBI" id="CHEBI:57306"/>
        <dbReference type="ChEBI" id="CHEBI:60344"/>
        <dbReference type="EC" id="4.98.1.1"/>
    </reaction>
</comment>
<dbReference type="GO" id="GO:0046872">
    <property type="term" value="F:metal ion binding"/>
    <property type="evidence" value="ECO:0007669"/>
    <property type="project" value="UniProtKB-KW"/>
</dbReference>
<dbReference type="PANTHER" id="PTHR11108">
    <property type="entry name" value="FERROCHELATASE"/>
    <property type="match status" value="1"/>
</dbReference>
<dbReference type="PROSITE" id="PS00534">
    <property type="entry name" value="FERROCHELATASE"/>
    <property type="match status" value="1"/>
</dbReference>
<evidence type="ECO:0000256" key="9">
    <source>
        <dbReference type="HAMAP-Rule" id="MF_00323"/>
    </source>
</evidence>
<dbReference type="InterPro" id="IPR033644">
    <property type="entry name" value="Ferrochelatase_C"/>
</dbReference>
<keyword evidence="4 9" id="KW-0408">Iron</keyword>
<evidence type="ECO:0000256" key="10">
    <source>
        <dbReference type="RuleBase" id="RU000607"/>
    </source>
</evidence>
<dbReference type="GO" id="GO:0004325">
    <property type="term" value="F:ferrochelatase activity"/>
    <property type="evidence" value="ECO:0007669"/>
    <property type="project" value="UniProtKB-UniRule"/>
</dbReference>
<keyword evidence="13" id="KW-1185">Reference proteome</keyword>
<evidence type="ECO:0000313" key="13">
    <source>
        <dbReference type="Proteomes" id="UP000032352"/>
    </source>
</evidence>
<evidence type="ECO:0000256" key="6">
    <source>
        <dbReference type="ARBA" id="ARBA00023239"/>
    </source>
</evidence>
<evidence type="ECO:0000256" key="7">
    <source>
        <dbReference type="ARBA" id="ARBA00023244"/>
    </source>
</evidence>
<dbReference type="CDD" id="cd03411">
    <property type="entry name" value="Ferrochelatase_N"/>
    <property type="match status" value="1"/>
</dbReference>
<dbReference type="CDD" id="cd00419">
    <property type="entry name" value="Ferrochelatase_C"/>
    <property type="match status" value="1"/>
</dbReference>
<comment type="catalytic activity">
    <reaction evidence="8">
        <text>Fe-coproporphyrin III + 2 H(+) = coproporphyrin III + Fe(2+)</text>
        <dbReference type="Rhea" id="RHEA:49572"/>
        <dbReference type="ChEBI" id="CHEBI:15378"/>
        <dbReference type="ChEBI" id="CHEBI:29033"/>
        <dbReference type="ChEBI" id="CHEBI:68438"/>
        <dbReference type="ChEBI" id="CHEBI:131725"/>
        <dbReference type="EC" id="4.99.1.9"/>
    </reaction>
    <physiologicalReaction direction="right-to-left" evidence="8">
        <dbReference type="Rhea" id="RHEA:49574"/>
    </physiologicalReaction>
</comment>
<keyword evidence="6 9" id="KW-0456">Lyase</keyword>
<dbReference type="NCBIfam" id="TIGR00109">
    <property type="entry name" value="hemH"/>
    <property type="match status" value="1"/>
</dbReference>
<dbReference type="Pfam" id="PF00762">
    <property type="entry name" value="Ferrochelatase"/>
    <property type="match status" value="1"/>
</dbReference>
<dbReference type="Proteomes" id="UP000032352">
    <property type="component" value="Chromosome"/>
</dbReference>
<dbReference type="InterPro" id="IPR001015">
    <property type="entry name" value="Ferrochelatase"/>
</dbReference>
<dbReference type="SUPFAM" id="SSF53800">
    <property type="entry name" value="Chelatase"/>
    <property type="match status" value="1"/>
</dbReference>
<dbReference type="GO" id="GO:0005737">
    <property type="term" value="C:cytoplasm"/>
    <property type="evidence" value="ECO:0007669"/>
    <property type="project" value="UniProtKB-SubCell"/>
</dbReference>
<dbReference type="EC" id="4.98.1.1" evidence="9 10"/>
<evidence type="ECO:0000256" key="8">
    <source>
        <dbReference type="ARBA" id="ARBA00024536"/>
    </source>
</evidence>
<reference evidence="12 13" key="2">
    <citation type="journal article" date="2022" name="Mar. Drugs">
        <title>Bioassay-Guided Fractionation Leads to the Detection of Cholic Acid Generated by the Rare Thalassomonas sp.</title>
        <authorList>
            <person name="Pheiffer F."/>
            <person name="Schneider Y.K."/>
            <person name="Hansen E.H."/>
            <person name="Andersen J.H."/>
            <person name="Isaksson J."/>
            <person name="Busche T."/>
            <person name="R C."/>
            <person name="Kalinowski J."/>
            <person name="Zyl L.V."/>
            <person name="Trindade M."/>
        </authorList>
    </citation>
    <scope>NUCLEOTIDE SEQUENCE [LARGE SCALE GENOMIC DNA]</scope>
    <source>
        <strain evidence="12 13">XOM25</strain>
    </source>
</reference>
<proteinExistence type="inferred from homology"/>
<feature type="region of interest" description="Disordered" evidence="11">
    <location>
        <begin position="1"/>
        <end position="26"/>
    </location>
</feature>
<comment type="subcellular location">
    <subcellularLocation>
        <location evidence="9 10">Cytoplasm</location>
    </subcellularLocation>
</comment>
<protein>
    <recommendedName>
        <fullName evidence="9 10">Ferrochelatase</fullName>
        <ecNumber evidence="9 10">4.98.1.1</ecNumber>
    </recommendedName>
    <alternativeName>
        <fullName evidence="9">Heme synthase</fullName>
    </alternativeName>
    <alternativeName>
        <fullName evidence="9">Protoheme ferro-lyase</fullName>
    </alternativeName>
</protein>
<dbReference type="KEGG" id="tvd:SG34_002445"/>
<comment type="function">
    <text evidence="9 10">Catalyzes the ferrous insertion into protoporphyrin IX.</text>
</comment>